<dbReference type="PROSITE" id="PS50889">
    <property type="entry name" value="S4"/>
    <property type="match status" value="1"/>
</dbReference>
<comment type="function">
    <text evidence="2 10">One of the primary rRNA binding proteins, it binds directly to 16S rRNA where it nucleates assembly of the body of the 30S subunit.</text>
</comment>
<dbReference type="AlphaFoldDB" id="A0A926DSK7"/>
<dbReference type="InterPro" id="IPR002942">
    <property type="entry name" value="S4_RNA-bd"/>
</dbReference>
<evidence type="ECO:0000259" key="12">
    <source>
        <dbReference type="SMART" id="SM00363"/>
    </source>
</evidence>
<evidence type="ECO:0000256" key="4">
    <source>
        <dbReference type="ARBA" id="ARBA00022730"/>
    </source>
</evidence>
<dbReference type="InterPro" id="IPR022801">
    <property type="entry name" value="Ribosomal_uS4"/>
</dbReference>
<dbReference type="InterPro" id="IPR036986">
    <property type="entry name" value="S4_RNA-bd_sf"/>
</dbReference>
<keyword evidence="5 10" id="KW-0694">RNA-binding</keyword>
<keyword evidence="7 10" id="KW-0687">Ribonucleoprotein</keyword>
<keyword evidence="4 10" id="KW-0699">rRNA-binding</keyword>
<dbReference type="InterPro" id="IPR001912">
    <property type="entry name" value="Ribosomal_uS4_N"/>
</dbReference>
<evidence type="ECO:0000256" key="11">
    <source>
        <dbReference type="RuleBase" id="RU003699"/>
    </source>
</evidence>
<comment type="subunit">
    <text evidence="8 10">Part of the 30S ribosomal subunit. Contacts protein S5. The interaction surface between S4 and S5 is involved in control of translational fidelity.</text>
</comment>
<dbReference type="FunFam" id="1.10.1050.10:FF:000001">
    <property type="entry name" value="30S ribosomal protein S4"/>
    <property type="match status" value="1"/>
</dbReference>
<proteinExistence type="inferred from homology"/>
<evidence type="ECO:0000256" key="6">
    <source>
        <dbReference type="ARBA" id="ARBA00022980"/>
    </source>
</evidence>
<dbReference type="GO" id="GO:0006412">
    <property type="term" value="P:translation"/>
    <property type="evidence" value="ECO:0007669"/>
    <property type="project" value="UniProtKB-UniRule"/>
</dbReference>
<dbReference type="SMART" id="SM01390">
    <property type="entry name" value="Ribosomal_S4"/>
    <property type="match status" value="1"/>
</dbReference>
<dbReference type="HAMAP" id="MF_01306_B">
    <property type="entry name" value="Ribosomal_uS4_B"/>
    <property type="match status" value="1"/>
</dbReference>
<evidence type="ECO:0000256" key="7">
    <source>
        <dbReference type="ARBA" id="ARBA00023274"/>
    </source>
</evidence>
<comment type="similarity">
    <text evidence="3 10 11">Belongs to the universal ribosomal protein uS4 family.</text>
</comment>
<dbReference type="Gene3D" id="3.10.290.10">
    <property type="entry name" value="RNA-binding S4 domain"/>
    <property type="match status" value="1"/>
</dbReference>
<evidence type="ECO:0000256" key="2">
    <source>
        <dbReference type="ARBA" id="ARBA00003866"/>
    </source>
</evidence>
<evidence type="ECO:0000313" key="15">
    <source>
        <dbReference type="Proteomes" id="UP000657006"/>
    </source>
</evidence>
<dbReference type="Pfam" id="PF01479">
    <property type="entry name" value="S4"/>
    <property type="match status" value="1"/>
</dbReference>
<evidence type="ECO:0000256" key="9">
    <source>
        <dbReference type="ARBA" id="ARBA00035254"/>
    </source>
</evidence>
<dbReference type="GO" id="GO:0019843">
    <property type="term" value="F:rRNA binding"/>
    <property type="evidence" value="ECO:0007669"/>
    <property type="project" value="UniProtKB-UniRule"/>
</dbReference>
<dbReference type="InterPro" id="IPR005709">
    <property type="entry name" value="Ribosomal_uS4_bac-type"/>
</dbReference>
<dbReference type="GO" id="GO:0003735">
    <property type="term" value="F:structural constituent of ribosome"/>
    <property type="evidence" value="ECO:0007669"/>
    <property type="project" value="InterPro"/>
</dbReference>
<keyword evidence="15" id="KW-1185">Reference proteome</keyword>
<accession>A0A926DSK7</accession>
<reference evidence="14" key="1">
    <citation type="submission" date="2020-08" db="EMBL/GenBank/DDBJ databases">
        <title>Genome public.</title>
        <authorList>
            <person name="Liu C."/>
            <person name="Sun Q."/>
        </authorList>
    </citation>
    <scope>NUCLEOTIDE SEQUENCE</scope>
    <source>
        <strain evidence="14">NSJ-32</strain>
    </source>
</reference>
<feature type="domain" description="RNA-binding S4" evidence="12">
    <location>
        <begin position="98"/>
        <end position="159"/>
    </location>
</feature>
<evidence type="ECO:0000256" key="3">
    <source>
        <dbReference type="ARBA" id="ARBA00007465"/>
    </source>
</evidence>
<dbReference type="SMART" id="SM00363">
    <property type="entry name" value="S4"/>
    <property type="match status" value="1"/>
</dbReference>
<evidence type="ECO:0000256" key="5">
    <source>
        <dbReference type="ARBA" id="ARBA00022884"/>
    </source>
</evidence>
<dbReference type="PANTHER" id="PTHR11831">
    <property type="entry name" value="30S 40S RIBOSOMAL PROTEIN"/>
    <property type="match status" value="1"/>
</dbReference>
<dbReference type="Pfam" id="PF00163">
    <property type="entry name" value="Ribosomal_S4"/>
    <property type="match status" value="1"/>
</dbReference>
<comment type="caution">
    <text evidence="14">The sequence shown here is derived from an EMBL/GenBank/DDBJ whole genome shotgun (WGS) entry which is preliminary data.</text>
</comment>
<protein>
    <recommendedName>
        <fullName evidence="9 10">Small ribosomal subunit protein uS4</fullName>
    </recommendedName>
</protein>
<dbReference type="GO" id="GO:0042274">
    <property type="term" value="P:ribosomal small subunit biogenesis"/>
    <property type="evidence" value="ECO:0007669"/>
    <property type="project" value="TreeGrafter"/>
</dbReference>
<evidence type="ECO:0000259" key="13">
    <source>
        <dbReference type="SMART" id="SM01390"/>
    </source>
</evidence>
<dbReference type="PANTHER" id="PTHR11831:SF4">
    <property type="entry name" value="SMALL RIBOSOMAL SUBUNIT PROTEIN US4M"/>
    <property type="match status" value="1"/>
</dbReference>
<dbReference type="CDD" id="cd00165">
    <property type="entry name" value="S4"/>
    <property type="match status" value="1"/>
</dbReference>
<comment type="function">
    <text evidence="1 10">With S5 and S12 plays an important role in translational accuracy.</text>
</comment>
<dbReference type="EMBL" id="JACRSQ010000008">
    <property type="protein sequence ID" value="MBC8543281.1"/>
    <property type="molecule type" value="Genomic_DNA"/>
</dbReference>
<name>A0A926DSK7_9FIRM</name>
<evidence type="ECO:0000256" key="10">
    <source>
        <dbReference type="HAMAP-Rule" id="MF_01306"/>
    </source>
</evidence>
<dbReference type="InterPro" id="IPR018079">
    <property type="entry name" value="Ribosomal_uS4_CS"/>
</dbReference>
<dbReference type="RefSeq" id="WP_177714745.1">
    <property type="nucleotide sequence ID" value="NZ_JACRSQ010000008.1"/>
</dbReference>
<dbReference type="Gene3D" id="1.10.1050.10">
    <property type="entry name" value="Ribosomal Protein S4 Delta 41, Chain A, domain 1"/>
    <property type="match status" value="1"/>
</dbReference>
<evidence type="ECO:0000256" key="1">
    <source>
        <dbReference type="ARBA" id="ARBA00003004"/>
    </source>
</evidence>
<dbReference type="SUPFAM" id="SSF55174">
    <property type="entry name" value="Alpha-L RNA-binding motif"/>
    <property type="match status" value="1"/>
</dbReference>
<evidence type="ECO:0000256" key="8">
    <source>
        <dbReference type="ARBA" id="ARBA00025813"/>
    </source>
</evidence>
<dbReference type="FunFam" id="3.10.290.10:FF:000001">
    <property type="entry name" value="30S ribosomal protein S4"/>
    <property type="match status" value="1"/>
</dbReference>
<evidence type="ECO:0000313" key="14">
    <source>
        <dbReference type="EMBL" id="MBC8543281.1"/>
    </source>
</evidence>
<sequence>MARYSGPVCRLCRREGQKLFLKGDRCYTGKCSVDRRTYAPGMHGQNRKKQSEYGLQLREKQKAKRIYGILETQFHNYFEKASQQKGITGENLLRLLEIRLDNVVYRAGFGRSRTEARQVVRHNHIEVNGKKVNIPSYQVKVGDVITIKEQSKGIQRFKDIFETASSRTAPQWMDVNFDQAQITVTALPARDQIDIPVEETLIVELYSK</sequence>
<gene>
    <name evidence="10 14" type="primary">rpsD</name>
    <name evidence="14" type="ORF">H8730_06965</name>
</gene>
<feature type="domain" description="Small ribosomal subunit protein uS4 N-terminal" evidence="13">
    <location>
        <begin position="3"/>
        <end position="97"/>
    </location>
</feature>
<dbReference type="GO" id="GO:0015935">
    <property type="term" value="C:small ribosomal subunit"/>
    <property type="evidence" value="ECO:0007669"/>
    <property type="project" value="InterPro"/>
</dbReference>
<organism evidence="14 15">
    <name type="scientific">Bianquea renquensis</name>
    <dbReference type="NCBI Taxonomy" id="2763661"/>
    <lineage>
        <taxon>Bacteria</taxon>
        <taxon>Bacillati</taxon>
        <taxon>Bacillota</taxon>
        <taxon>Clostridia</taxon>
        <taxon>Eubacteriales</taxon>
        <taxon>Bianqueaceae</taxon>
        <taxon>Bianquea</taxon>
    </lineage>
</organism>
<dbReference type="PROSITE" id="PS00632">
    <property type="entry name" value="RIBOSOMAL_S4"/>
    <property type="match status" value="1"/>
</dbReference>
<dbReference type="Proteomes" id="UP000657006">
    <property type="component" value="Unassembled WGS sequence"/>
</dbReference>
<dbReference type="NCBIfam" id="NF003717">
    <property type="entry name" value="PRK05327.1"/>
    <property type="match status" value="1"/>
</dbReference>
<dbReference type="NCBIfam" id="TIGR01017">
    <property type="entry name" value="rpsD_bact"/>
    <property type="match status" value="1"/>
</dbReference>
<keyword evidence="6 10" id="KW-0689">Ribosomal protein</keyword>